<sequence length="1703" mass="177122">MRRPVFSACAAAIAFFSFSGALGAARDQAAKPPAGTAAPKAVDIAPRELAGGQDGDSLISIPTPGRYSIRAKNASGARIELVDMIAGPLDSSDSDGVRDSRIDALLDKGVYKLRVKARKNASGKTALSALPFVEAEPGAPTLAAGKVLSGELGDLQRRSYALETAAEGPVAIEAIGRALQDLRVWNAEGELVDLAFERAAAETRPGRFMTRLRLQGALAPGRYVVTAYGGEPLTWGDGAKAQPFLIRLDTPALLAAGAAQGVIDAFGIARFEAPASYDSFRLDLPQQASAAIEARRGASRQMAAIDKKSRQPAVVLRLGGDGKTAAQLEVTGYEGQAFALSALRQSNYETFRGAGPHLVFLDLAGEGGDEAPATALFARLDTDGKARVIASDAPRIGAGAPWRGKFNLFGPTSILFEAAQDGPVAIEAKGVALDAAIEPALGQLAPTADGKDKTRYDLQAGFYFLKLTPKEGAAGVVDVQLGPPGLGAPPPAPAPARAQISFGAQNLEGDGAYLILANVAPQLLTGPRVVALPAELAKAPLALRQDAGREIALPVRIPQKGRIVARDDGNAVIGTTLLDEKIEAEQRLATLKIAAPTASRAIGLVFVPEAAPEEKNEAETTQKGKPLAFAVGRPAFFDLARDETRRARFEVAQGGLYRVETLGRMKTALRIGAVVSPNLGQGDANGPGANGLVTTFLRAGAYRAAVTAEESAGHLGLSVAPAALAAAAKIVDEGVARATLRPGEGAAIPFDITRAGEYRLDLLGLAHDWRARLEDAEGWPLAAPGTLKTLTQHFDPGAYRLVVSPEDVEGRVVARLAPVPAPPALEGHGPHALPFEAAQKLQWREPQGKDAPRAPDVWRFALHGDADVELSIGEGMIGEIFKGDESVGRTAGDRPFKGKLGAGDYRVEARSLAHDDRLDYEISLSSKQLQPGATRRVDLPAQLEFSLAADGIVDISGFGDIETIGVLKTASGEAVERLEPRPDDWNLALSRRLPAGAYRLELEELGAGLGSSAQEEASSEESSDQSEAQDGEGADGETEPSGVEIRLALPAEKDEGALEAKGGTRLSGASAHALRLAPTPEGSLALVAARSEADVALAVERREGDAWRLIGMDRGRAPAVAWPAGRDKAELRVLLWPLGDAQAQIDVVARVVEGRGRAPGEVAMEPVEGTSLCAAKVATPDAALVTAAFAGKFAAGSTPGEALRWRERGPLAPQSQSLWLVARGDCKAPLRIDAFAWRGEEVALDLQEGERVRLPALAPPKNKTRLWLARSSLAQPALDAGAGMGVAKGAALAFAAGKEPLLWNADPGASMRAALRAIDLDTREPVSAGALYAGVIPPMSVQPVDLEKSQTALALDLGPGLAAFAGGTGVFGDGAAVSRVAAGADRVWLANLSAEPAPARIARATGETTKLAPGALLRRFFPAAGERALLLEAKPGDRLVVLGAEATFVSQSGRIARGRDIALDGPGEAVLAFSPGLVVAWIERDGKTPWPQAQTVALTPPQRVRLEGAAMRFSVKLDTPALISATGGAPALAALTQNGRRETFAFASGVDLHHYAAAGETTLEIAAAHDGGALSGTLEISAQPAIEAHEGVNDPVAVSPGSSALFTFVTKRDGDIGVGLRAEPDRIFARLLDAEGKTVAEGVAMMKKLPPGRWFLEARAPSDAGATTIRAAILGLSPPPAAPPDEVVAALLEKAGMKKGGRK</sequence>
<accession>A0A6B8KGM1</accession>
<reference evidence="3 4" key="1">
    <citation type="submission" date="2019-11" db="EMBL/GenBank/DDBJ databases">
        <title>The genome sequence of Methylocystis heyeri.</title>
        <authorList>
            <person name="Oshkin I.Y."/>
            <person name="Miroshnikov K."/>
            <person name="Dedysh S.N."/>
        </authorList>
    </citation>
    <scope>NUCLEOTIDE SEQUENCE [LARGE SCALE GENOMIC DNA]</scope>
    <source>
        <strain evidence="3 4">H2</strain>
    </source>
</reference>
<feature type="signal peptide" evidence="2">
    <location>
        <begin position="1"/>
        <end position="24"/>
    </location>
</feature>
<dbReference type="OrthoDB" id="5476522at2"/>
<keyword evidence="4" id="KW-1185">Reference proteome</keyword>
<dbReference type="Proteomes" id="UP000309061">
    <property type="component" value="Chromosome"/>
</dbReference>
<dbReference type="EMBL" id="CP046052">
    <property type="protein sequence ID" value="QGM46769.1"/>
    <property type="molecule type" value="Genomic_DNA"/>
</dbReference>
<protein>
    <recommendedName>
        <fullName evidence="5">Alpha-2-macroglobulin family protein</fullName>
    </recommendedName>
</protein>
<dbReference type="KEGG" id="mhey:H2LOC_014295"/>
<evidence type="ECO:0008006" key="5">
    <source>
        <dbReference type="Google" id="ProtNLM"/>
    </source>
</evidence>
<gene>
    <name evidence="3" type="ORF">H2LOC_014295</name>
</gene>
<feature type="region of interest" description="Disordered" evidence="1">
    <location>
        <begin position="1009"/>
        <end position="1041"/>
    </location>
</feature>
<name>A0A6B8KGM1_9HYPH</name>
<proteinExistence type="predicted"/>
<evidence type="ECO:0000256" key="1">
    <source>
        <dbReference type="SAM" id="MobiDB-lite"/>
    </source>
</evidence>
<keyword evidence="2" id="KW-0732">Signal</keyword>
<evidence type="ECO:0000256" key="2">
    <source>
        <dbReference type="SAM" id="SignalP"/>
    </source>
</evidence>
<evidence type="ECO:0000313" key="4">
    <source>
        <dbReference type="Proteomes" id="UP000309061"/>
    </source>
</evidence>
<feature type="compositionally biased region" description="Acidic residues" evidence="1">
    <location>
        <begin position="1017"/>
        <end position="1038"/>
    </location>
</feature>
<organism evidence="3 4">
    <name type="scientific">Methylocystis heyeri</name>
    <dbReference type="NCBI Taxonomy" id="391905"/>
    <lineage>
        <taxon>Bacteria</taxon>
        <taxon>Pseudomonadati</taxon>
        <taxon>Pseudomonadota</taxon>
        <taxon>Alphaproteobacteria</taxon>
        <taxon>Hyphomicrobiales</taxon>
        <taxon>Methylocystaceae</taxon>
        <taxon>Methylocystis</taxon>
    </lineage>
</organism>
<evidence type="ECO:0000313" key="3">
    <source>
        <dbReference type="EMBL" id="QGM46769.1"/>
    </source>
</evidence>
<dbReference type="RefSeq" id="WP_136497658.1">
    <property type="nucleotide sequence ID" value="NZ_CP046052.1"/>
</dbReference>
<feature type="chain" id="PRO_5025349265" description="Alpha-2-macroglobulin family protein" evidence="2">
    <location>
        <begin position="25"/>
        <end position="1703"/>
    </location>
</feature>